<dbReference type="RefSeq" id="WP_123985251.1">
    <property type="nucleotide sequence ID" value="NZ_QKTW01000009.1"/>
</dbReference>
<keyword evidence="1" id="KW-0732">Signal</keyword>
<name>A0A2W2AF90_9BACT</name>
<feature type="signal peptide" evidence="1">
    <location>
        <begin position="1"/>
        <end position="18"/>
    </location>
</feature>
<evidence type="ECO:0000256" key="1">
    <source>
        <dbReference type="SAM" id="SignalP"/>
    </source>
</evidence>
<dbReference type="Proteomes" id="UP000248745">
    <property type="component" value="Unassembled WGS sequence"/>
</dbReference>
<reference evidence="2 3" key="1">
    <citation type="submission" date="2018-06" db="EMBL/GenBank/DDBJ databases">
        <title>Mucibacter soli gen. nov., sp. nov., a new member of the family Chitinophagaceae producing mucin.</title>
        <authorList>
            <person name="Kim M.-K."/>
            <person name="Park S."/>
            <person name="Kim T.-S."/>
            <person name="Joung Y."/>
            <person name="Han J.-H."/>
            <person name="Kim S.B."/>
        </authorList>
    </citation>
    <scope>NUCLEOTIDE SEQUENCE [LARGE SCALE GENOMIC DNA]</scope>
    <source>
        <strain evidence="2 3">R1-15</strain>
    </source>
</reference>
<comment type="caution">
    <text evidence="2">The sequence shown here is derived from an EMBL/GenBank/DDBJ whole genome shotgun (WGS) entry which is preliminary data.</text>
</comment>
<dbReference type="EMBL" id="QKTW01000009">
    <property type="protein sequence ID" value="PZF73961.1"/>
    <property type="molecule type" value="Genomic_DNA"/>
</dbReference>
<keyword evidence="3" id="KW-1185">Reference proteome</keyword>
<proteinExistence type="predicted"/>
<evidence type="ECO:0008006" key="4">
    <source>
        <dbReference type="Google" id="ProtNLM"/>
    </source>
</evidence>
<organism evidence="2 3">
    <name type="scientific">Taibaiella soli</name>
    <dbReference type="NCBI Taxonomy" id="1649169"/>
    <lineage>
        <taxon>Bacteria</taxon>
        <taxon>Pseudomonadati</taxon>
        <taxon>Bacteroidota</taxon>
        <taxon>Chitinophagia</taxon>
        <taxon>Chitinophagales</taxon>
        <taxon>Chitinophagaceae</taxon>
        <taxon>Taibaiella</taxon>
    </lineage>
</organism>
<dbReference type="AlphaFoldDB" id="A0A2W2AF90"/>
<feature type="chain" id="PRO_5015896871" description="Outer membrane protein beta-barrel domain-containing protein" evidence="1">
    <location>
        <begin position="19"/>
        <end position="204"/>
    </location>
</feature>
<accession>A0A2W2AF90</accession>
<protein>
    <recommendedName>
        <fullName evidence="4">Outer membrane protein beta-barrel domain-containing protein</fullName>
    </recommendedName>
</protein>
<evidence type="ECO:0000313" key="3">
    <source>
        <dbReference type="Proteomes" id="UP000248745"/>
    </source>
</evidence>
<sequence>MKPLYSLLFLLLSTSDLSAQKIIEMGPVMGVALPQIIERNENITKPMPGFCVGIRGDALYATKKKNLYIGIGLQGSLFYFSTVPSGENMEPVGFFGLSMSAPLTVQKVFPVGNFFLRTNLGIMPIIETSGLVRTDYPDGGLRANIAPTAGLGLTLDQRTTIGFEWYMPIRLYGAPSQNYSYHLHDFSFTVMYCFRKYRFTSTKK</sequence>
<gene>
    <name evidence="2" type="ORF">DN068_06380</name>
</gene>
<evidence type="ECO:0000313" key="2">
    <source>
        <dbReference type="EMBL" id="PZF73961.1"/>
    </source>
</evidence>